<comment type="caution">
    <text evidence="2">The sequence shown here is derived from an EMBL/GenBank/DDBJ whole genome shotgun (WGS) entry which is preliminary data.</text>
</comment>
<protein>
    <submittedName>
        <fullName evidence="2">(Mediterranean fruit fly) hypothetical protein</fullName>
    </submittedName>
</protein>
<name>A0A811V3H3_CERCA</name>
<evidence type="ECO:0000313" key="2">
    <source>
        <dbReference type="EMBL" id="CAD7004033.1"/>
    </source>
</evidence>
<sequence length="80" mass="9372">MLRDTISSLTFYRTHQQKRSQNEKQTQKQRQSQKQTKQKPAERTSAALKRPRLRQCTQSTSASASLYSQALILRYRLCVV</sequence>
<accession>A0A811V3H3</accession>
<dbReference type="AlphaFoldDB" id="A0A811V3H3"/>
<keyword evidence="3" id="KW-1185">Reference proteome</keyword>
<gene>
    <name evidence="2" type="ORF">CCAP1982_LOCUS12457</name>
</gene>
<reference evidence="2" key="1">
    <citation type="submission" date="2020-11" db="EMBL/GenBank/DDBJ databases">
        <authorList>
            <person name="Whitehead M."/>
        </authorList>
    </citation>
    <scope>NUCLEOTIDE SEQUENCE</scope>
    <source>
        <strain evidence="2">EGII</strain>
    </source>
</reference>
<feature type="compositionally biased region" description="Polar residues" evidence="1">
    <location>
        <begin position="1"/>
        <end position="14"/>
    </location>
</feature>
<evidence type="ECO:0000256" key="1">
    <source>
        <dbReference type="SAM" id="MobiDB-lite"/>
    </source>
</evidence>
<proteinExistence type="predicted"/>
<feature type="region of interest" description="Disordered" evidence="1">
    <location>
        <begin position="1"/>
        <end position="63"/>
    </location>
</feature>
<organism evidence="2 3">
    <name type="scientific">Ceratitis capitata</name>
    <name type="common">Mediterranean fruit fly</name>
    <name type="synonym">Tephritis capitata</name>
    <dbReference type="NCBI Taxonomy" id="7213"/>
    <lineage>
        <taxon>Eukaryota</taxon>
        <taxon>Metazoa</taxon>
        <taxon>Ecdysozoa</taxon>
        <taxon>Arthropoda</taxon>
        <taxon>Hexapoda</taxon>
        <taxon>Insecta</taxon>
        <taxon>Pterygota</taxon>
        <taxon>Neoptera</taxon>
        <taxon>Endopterygota</taxon>
        <taxon>Diptera</taxon>
        <taxon>Brachycera</taxon>
        <taxon>Muscomorpha</taxon>
        <taxon>Tephritoidea</taxon>
        <taxon>Tephritidae</taxon>
        <taxon>Ceratitis</taxon>
        <taxon>Ceratitis</taxon>
    </lineage>
</organism>
<evidence type="ECO:0000313" key="3">
    <source>
        <dbReference type="Proteomes" id="UP000606786"/>
    </source>
</evidence>
<dbReference type="Proteomes" id="UP000606786">
    <property type="component" value="Unassembled WGS sequence"/>
</dbReference>
<dbReference type="EMBL" id="CAJHJT010000034">
    <property type="protein sequence ID" value="CAD7004033.1"/>
    <property type="molecule type" value="Genomic_DNA"/>
</dbReference>